<keyword evidence="1" id="KW-0812">Transmembrane</keyword>
<evidence type="ECO:0000256" key="1">
    <source>
        <dbReference type="SAM" id="Phobius"/>
    </source>
</evidence>
<proteinExistence type="predicted"/>
<accession>A0ABT9ZMX9</accession>
<keyword evidence="1" id="KW-1133">Transmembrane helix</keyword>
<comment type="caution">
    <text evidence="2">The sequence shown here is derived from an EMBL/GenBank/DDBJ whole genome shotgun (WGS) entry which is preliminary data.</text>
</comment>
<sequence length="100" mass="11927">MRICFISGALFVSISLLIAWITDYYELVVYINLIVGLISLTIALYMQIGMVWFYRYNQFRNNHDYADYKGRNRLKYKFFAFGVPNVVFGEIVNRLFDIWT</sequence>
<organism evidence="2 3">
    <name type="scientific">Metabacillus malikii</name>
    <dbReference type="NCBI Taxonomy" id="1504265"/>
    <lineage>
        <taxon>Bacteria</taxon>
        <taxon>Bacillati</taxon>
        <taxon>Bacillota</taxon>
        <taxon>Bacilli</taxon>
        <taxon>Bacillales</taxon>
        <taxon>Bacillaceae</taxon>
        <taxon>Metabacillus</taxon>
    </lineage>
</organism>
<evidence type="ECO:0000313" key="2">
    <source>
        <dbReference type="EMBL" id="MDQ0232580.1"/>
    </source>
</evidence>
<gene>
    <name evidence="2" type="ORF">J2S19_003902</name>
</gene>
<feature type="transmembrane region" description="Helical" evidence="1">
    <location>
        <begin position="29"/>
        <end position="55"/>
    </location>
</feature>
<dbReference type="EMBL" id="JAUSUD010000023">
    <property type="protein sequence ID" value="MDQ0232580.1"/>
    <property type="molecule type" value="Genomic_DNA"/>
</dbReference>
<keyword evidence="3" id="KW-1185">Reference proteome</keyword>
<dbReference type="RefSeq" id="WP_307344718.1">
    <property type="nucleotide sequence ID" value="NZ_JAUSUD010000023.1"/>
</dbReference>
<dbReference type="Proteomes" id="UP001234495">
    <property type="component" value="Unassembled WGS sequence"/>
</dbReference>
<reference evidence="2 3" key="1">
    <citation type="submission" date="2023-07" db="EMBL/GenBank/DDBJ databases">
        <title>Genomic Encyclopedia of Type Strains, Phase IV (KMG-IV): sequencing the most valuable type-strain genomes for metagenomic binning, comparative biology and taxonomic classification.</title>
        <authorList>
            <person name="Goeker M."/>
        </authorList>
    </citation>
    <scope>NUCLEOTIDE SEQUENCE [LARGE SCALE GENOMIC DNA]</scope>
    <source>
        <strain evidence="2 3">DSM 29005</strain>
    </source>
</reference>
<evidence type="ECO:0000313" key="3">
    <source>
        <dbReference type="Proteomes" id="UP001234495"/>
    </source>
</evidence>
<keyword evidence="1" id="KW-0472">Membrane</keyword>
<feature type="transmembrane region" description="Helical" evidence="1">
    <location>
        <begin position="76"/>
        <end position="96"/>
    </location>
</feature>
<name>A0ABT9ZMX9_9BACI</name>
<protein>
    <submittedName>
        <fullName evidence="2">Vacuolar-type H+-ATPase subunit I/STV1</fullName>
    </submittedName>
</protein>